<proteinExistence type="predicted"/>
<sequence length="280" mass="30991">MNLPPRHRIWTLLAACSLLLAVSGCQLMLPGASEIASGKMPLKPIVGPKDVIELEVFFVDRRIGDPLIGEGLWSSLSPIASVSAENRQRLTEDGFRFAMAPSRPPRTLQSLLKLSNEQDPSRRVVPHRYAVPSGQETLLMISSPPNGTPLTLKTDEGEKTLDLQQSQCLLRLSASRVEDGWAQVSITPEIRHGANVLRPVATDQNWQYQEGQQVLPFYQDRLSAEVNVGEVVVLGLDPSTPDALASRFFRSDVSQGIERLILIRVADMRRVSPVRVTQEK</sequence>
<protein>
    <submittedName>
        <fullName evidence="1">Uncharacterized protein</fullName>
    </submittedName>
</protein>
<reference evidence="2" key="1">
    <citation type="submission" date="2016-10" db="EMBL/GenBank/DDBJ databases">
        <authorList>
            <person name="Varghese N."/>
            <person name="Submissions S."/>
        </authorList>
    </citation>
    <scope>NUCLEOTIDE SEQUENCE [LARGE SCALE GENOMIC DNA]</scope>
    <source>
        <strain evidence="2">DSM 26348</strain>
    </source>
</reference>
<organism evidence="1 2">
    <name type="scientific">Planctomicrobium piriforme</name>
    <dbReference type="NCBI Taxonomy" id="1576369"/>
    <lineage>
        <taxon>Bacteria</taxon>
        <taxon>Pseudomonadati</taxon>
        <taxon>Planctomycetota</taxon>
        <taxon>Planctomycetia</taxon>
        <taxon>Planctomycetales</taxon>
        <taxon>Planctomycetaceae</taxon>
        <taxon>Planctomicrobium</taxon>
    </lineage>
</organism>
<name>A0A1I3PH04_9PLAN</name>
<dbReference type="RefSeq" id="WP_092054145.1">
    <property type="nucleotide sequence ID" value="NZ_FOQD01000016.1"/>
</dbReference>
<dbReference type="PROSITE" id="PS51257">
    <property type="entry name" value="PROKAR_LIPOPROTEIN"/>
    <property type="match status" value="1"/>
</dbReference>
<dbReference type="EMBL" id="FOQD01000016">
    <property type="protein sequence ID" value="SFJ20569.1"/>
    <property type="molecule type" value="Genomic_DNA"/>
</dbReference>
<dbReference type="STRING" id="1576369.SAMN05421753_116147"/>
<dbReference type="Proteomes" id="UP000199518">
    <property type="component" value="Unassembled WGS sequence"/>
</dbReference>
<evidence type="ECO:0000313" key="1">
    <source>
        <dbReference type="EMBL" id="SFJ20569.1"/>
    </source>
</evidence>
<evidence type="ECO:0000313" key="2">
    <source>
        <dbReference type="Proteomes" id="UP000199518"/>
    </source>
</evidence>
<accession>A0A1I3PH04</accession>
<gene>
    <name evidence="1" type="ORF">SAMN05421753_116147</name>
</gene>
<keyword evidence="2" id="KW-1185">Reference proteome</keyword>
<dbReference type="AlphaFoldDB" id="A0A1I3PH04"/>